<sequence>MTKPIIFLQRSFREEFMKQIQSLTPDYSVKTSLDKQDVKHVHVSVGWNKQNEESLLQEADLKWVQAVSAGVDYLPLKTFAERNILLSNGSGIHSLSISEHVIGVLLAYSRGLLQAKENQLNGQWSTENIHYNQLSGKNMLIVGTGHIGKQLAKSIKSLGVNVYGINTTGRVVPGFIETYSIKLTENRSKHGHCCWNSPWNRRYVPYF</sequence>
<evidence type="ECO:0000256" key="1">
    <source>
        <dbReference type="ARBA" id="ARBA00023002"/>
    </source>
</evidence>
<proteinExistence type="predicted"/>
<comment type="caution">
    <text evidence="4">The sequence shown here is derived from an EMBL/GenBank/DDBJ whole genome shotgun (WGS) entry which is preliminary data.</text>
</comment>
<reference evidence="5" key="1">
    <citation type="submission" date="2019-02" db="EMBL/GenBank/DDBJ databases">
        <title>Draft genome sequence of Enterococcus sp. Gos25-1.</title>
        <authorList>
            <person name="Tanaka N."/>
            <person name="Shiwa Y."/>
            <person name="Fujita N."/>
        </authorList>
    </citation>
    <scope>NUCLEOTIDE SEQUENCE [LARGE SCALE GENOMIC DNA]</scope>
    <source>
        <strain evidence="5">Gos25-1</strain>
    </source>
</reference>
<evidence type="ECO:0000259" key="3">
    <source>
        <dbReference type="Pfam" id="PF02826"/>
    </source>
</evidence>
<dbReference type="Pfam" id="PF02826">
    <property type="entry name" value="2-Hacid_dh_C"/>
    <property type="match status" value="1"/>
</dbReference>
<evidence type="ECO:0000313" key="5">
    <source>
        <dbReference type="Proteomes" id="UP000290567"/>
    </source>
</evidence>
<evidence type="ECO:0000256" key="2">
    <source>
        <dbReference type="ARBA" id="ARBA00023027"/>
    </source>
</evidence>
<keyword evidence="1" id="KW-0560">Oxidoreductase</keyword>
<dbReference type="AlphaFoldDB" id="A0A4P5PA46"/>
<name>A0A4P5PA46_9ENTE</name>
<dbReference type="GO" id="GO:0051287">
    <property type="term" value="F:NAD binding"/>
    <property type="evidence" value="ECO:0007669"/>
    <property type="project" value="InterPro"/>
</dbReference>
<keyword evidence="2" id="KW-0520">NAD</keyword>
<gene>
    <name evidence="4" type="ORF">NRIC_02530</name>
</gene>
<evidence type="ECO:0000313" key="4">
    <source>
        <dbReference type="EMBL" id="GCF92362.1"/>
    </source>
</evidence>
<protein>
    <recommendedName>
        <fullName evidence="3">D-isomer specific 2-hydroxyacid dehydrogenase NAD-binding domain-containing protein</fullName>
    </recommendedName>
</protein>
<dbReference type="Gene3D" id="3.40.50.720">
    <property type="entry name" value="NAD(P)-binding Rossmann-like Domain"/>
    <property type="match status" value="2"/>
</dbReference>
<feature type="domain" description="D-isomer specific 2-hydroxyacid dehydrogenase NAD-binding" evidence="3">
    <location>
        <begin position="103"/>
        <end position="170"/>
    </location>
</feature>
<keyword evidence="5" id="KW-1185">Reference proteome</keyword>
<dbReference type="EMBL" id="BJCC01000001">
    <property type="protein sequence ID" value="GCF92362.1"/>
    <property type="molecule type" value="Genomic_DNA"/>
</dbReference>
<dbReference type="Proteomes" id="UP000290567">
    <property type="component" value="Unassembled WGS sequence"/>
</dbReference>
<dbReference type="GO" id="GO:0016616">
    <property type="term" value="F:oxidoreductase activity, acting on the CH-OH group of donors, NAD or NADP as acceptor"/>
    <property type="evidence" value="ECO:0007669"/>
    <property type="project" value="InterPro"/>
</dbReference>
<dbReference type="InterPro" id="IPR006140">
    <property type="entry name" value="D-isomer_DH_NAD-bd"/>
</dbReference>
<dbReference type="SUPFAM" id="SSF52283">
    <property type="entry name" value="Formate/glycerate dehydrogenase catalytic domain-like"/>
    <property type="match status" value="1"/>
</dbReference>
<dbReference type="PANTHER" id="PTHR43333">
    <property type="entry name" value="2-HACID_DH_C DOMAIN-CONTAINING PROTEIN"/>
    <property type="match status" value="1"/>
</dbReference>
<dbReference type="InterPro" id="IPR036291">
    <property type="entry name" value="NAD(P)-bd_dom_sf"/>
</dbReference>
<dbReference type="SUPFAM" id="SSF51735">
    <property type="entry name" value="NAD(P)-binding Rossmann-fold domains"/>
    <property type="match status" value="1"/>
</dbReference>
<organism evidence="4 5">
    <name type="scientific">Enterococcus florum</name>
    <dbReference type="NCBI Taxonomy" id="2480627"/>
    <lineage>
        <taxon>Bacteria</taxon>
        <taxon>Bacillati</taxon>
        <taxon>Bacillota</taxon>
        <taxon>Bacilli</taxon>
        <taxon>Lactobacillales</taxon>
        <taxon>Enterococcaceae</taxon>
        <taxon>Enterococcus</taxon>
    </lineage>
</organism>
<accession>A0A4P5PA46</accession>
<dbReference type="PANTHER" id="PTHR43333:SF1">
    <property type="entry name" value="D-ISOMER SPECIFIC 2-HYDROXYACID DEHYDROGENASE NAD-BINDING DOMAIN-CONTAINING PROTEIN"/>
    <property type="match status" value="1"/>
</dbReference>